<name>A0A9D3YCZ9_DREPO</name>
<reference evidence="1" key="2">
    <citation type="submission" date="2020-11" db="EMBL/GenBank/DDBJ databases">
        <authorList>
            <person name="McCartney M.A."/>
            <person name="Auch B."/>
            <person name="Kono T."/>
            <person name="Mallez S."/>
            <person name="Becker A."/>
            <person name="Gohl D.M."/>
            <person name="Silverstein K.A.T."/>
            <person name="Koren S."/>
            <person name="Bechman K.B."/>
            <person name="Herman A."/>
            <person name="Abrahante J.E."/>
            <person name="Garbe J."/>
        </authorList>
    </citation>
    <scope>NUCLEOTIDE SEQUENCE</scope>
    <source>
        <strain evidence="1">Duluth1</strain>
        <tissue evidence="1">Whole animal</tissue>
    </source>
</reference>
<reference evidence="1" key="1">
    <citation type="journal article" date="2019" name="bioRxiv">
        <title>The Genome of the Zebra Mussel, Dreissena polymorpha: A Resource for Invasive Species Research.</title>
        <authorList>
            <person name="McCartney M.A."/>
            <person name="Auch B."/>
            <person name="Kono T."/>
            <person name="Mallez S."/>
            <person name="Zhang Y."/>
            <person name="Obille A."/>
            <person name="Becker A."/>
            <person name="Abrahante J.E."/>
            <person name="Garbe J."/>
            <person name="Badalamenti J.P."/>
            <person name="Herman A."/>
            <person name="Mangelson H."/>
            <person name="Liachko I."/>
            <person name="Sullivan S."/>
            <person name="Sone E.D."/>
            <person name="Koren S."/>
            <person name="Silverstein K.A.T."/>
            <person name="Beckman K.B."/>
            <person name="Gohl D.M."/>
        </authorList>
    </citation>
    <scope>NUCLEOTIDE SEQUENCE</scope>
    <source>
        <strain evidence="1">Duluth1</strain>
        <tissue evidence="1">Whole animal</tissue>
    </source>
</reference>
<dbReference type="EMBL" id="JAIWYP010000016">
    <property type="protein sequence ID" value="KAH3698073.1"/>
    <property type="molecule type" value="Genomic_DNA"/>
</dbReference>
<dbReference type="Proteomes" id="UP000828390">
    <property type="component" value="Unassembled WGS sequence"/>
</dbReference>
<gene>
    <name evidence="1" type="ORF">DPMN_085589</name>
</gene>
<comment type="caution">
    <text evidence="1">The sequence shown here is derived from an EMBL/GenBank/DDBJ whole genome shotgun (WGS) entry which is preliminary data.</text>
</comment>
<proteinExistence type="predicted"/>
<sequence>MVIVRRWIVVALPSRKRDGSSGDGSLEDGRCGYWAETQARISRKWPNEDNGSAPERRYLVRSTFWRNCSGDRVDGLWRIERPYKRRSARGAGSCCFFLIFSTTLVE</sequence>
<evidence type="ECO:0000313" key="2">
    <source>
        <dbReference type="Proteomes" id="UP000828390"/>
    </source>
</evidence>
<dbReference type="AlphaFoldDB" id="A0A9D3YCZ9"/>
<evidence type="ECO:0000313" key="1">
    <source>
        <dbReference type="EMBL" id="KAH3698073.1"/>
    </source>
</evidence>
<organism evidence="1 2">
    <name type="scientific">Dreissena polymorpha</name>
    <name type="common">Zebra mussel</name>
    <name type="synonym">Mytilus polymorpha</name>
    <dbReference type="NCBI Taxonomy" id="45954"/>
    <lineage>
        <taxon>Eukaryota</taxon>
        <taxon>Metazoa</taxon>
        <taxon>Spiralia</taxon>
        <taxon>Lophotrochozoa</taxon>
        <taxon>Mollusca</taxon>
        <taxon>Bivalvia</taxon>
        <taxon>Autobranchia</taxon>
        <taxon>Heteroconchia</taxon>
        <taxon>Euheterodonta</taxon>
        <taxon>Imparidentia</taxon>
        <taxon>Neoheterodontei</taxon>
        <taxon>Myida</taxon>
        <taxon>Dreissenoidea</taxon>
        <taxon>Dreissenidae</taxon>
        <taxon>Dreissena</taxon>
    </lineage>
</organism>
<accession>A0A9D3YCZ9</accession>
<keyword evidence="2" id="KW-1185">Reference proteome</keyword>
<protein>
    <submittedName>
        <fullName evidence="1">Uncharacterized protein</fullName>
    </submittedName>
</protein>